<dbReference type="GO" id="GO:0008911">
    <property type="term" value="F:lactaldehyde dehydrogenase (NAD+) activity"/>
    <property type="evidence" value="ECO:0007669"/>
    <property type="project" value="TreeGrafter"/>
</dbReference>
<evidence type="ECO:0000313" key="4">
    <source>
        <dbReference type="EMBL" id="PVZ65408.1"/>
    </source>
</evidence>
<dbReference type="Gene3D" id="3.40.605.10">
    <property type="entry name" value="Aldehyde Dehydrogenase, Chain A, domain 1"/>
    <property type="match status" value="1"/>
</dbReference>
<dbReference type="InterPro" id="IPR016161">
    <property type="entry name" value="Ald_DH/histidinol_DH"/>
</dbReference>
<dbReference type="InterPro" id="IPR016163">
    <property type="entry name" value="Ald_DH_C"/>
</dbReference>
<organism evidence="4 5">
    <name type="scientific">Pelagibaculum spongiae</name>
    <dbReference type="NCBI Taxonomy" id="2080658"/>
    <lineage>
        <taxon>Bacteria</taxon>
        <taxon>Pseudomonadati</taxon>
        <taxon>Pseudomonadota</taxon>
        <taxon>Gammaproteobacteria</taxon>
        <taxon>Oceanospirillales</taxon>
        <taxon>Pelagibaculum</taxon>
    </lineage>
</organism>
<dbReference type="RefSeq" id="WP_116688545.1">
    <property type="nucleotide sequence ID" value="NZ_CAWNYD010000010.1"/>
</dbReference>
<dbReference type="InterPro" id="IPR051020">
    <property type="entry name" value="ALDH-related_metabolic_enz"/>
</dbReference>
<reference evidence="4 5" key="1">
    <citation type="submission" date="2018-04" db="EMBL/GenBank/DDBJ databases">
        <title>Thalassorhabdus spongiae gen. nov., sp. nov., isolated from a marine sponge in South-West Iceland.</title>
        <authorList>
            <person name="Knobloch S."/>
            <person name="Daussin A."/>
            <person name="Johannsson R."/>
            <person name="Marteinsson V.T."/>
        </authorList>
    </citation>
    <scope>NUCLEOTIDE SEQUENCE [LARGE SCALE GENOMIC DNA]</scope>
    <source>
        <strain evidence="4 5">Hp12</strain>
    </source>
</reference>
<accession>A0A2V1GQD3</accession>
<dbReference type="Gene3D" id="3.40.309.10">
    <property type="entry name" value="Aldehyde Dehydrogenase, Chain A, domain 2"/>
    <property type="match status" value="1"/>
</dbReference>
<comment type="similarity">
    <text evidence="1">Belongs to the aldehyde dehydrogenase family.</text>
</comment>
<dbReference type="EMBL" id="QDDL01000010">
    <property type="protein sequence ID" value="PVZ65408.1"/>
    <property type="molecule type" value="Genomic_DNA"/>
</dbReference>
<feature type="domain" description="Aldehyde dehydrogenase" evidence="3">
    <location>
        <begin position="16"/>
        <end position="466"/>
    </location>
</feature>
<evidence type="ECO:0000259" key="3">
    <source>
        <dbReference type="Pfam" id="PF00171"/>
    </source>
</evidence>
<evidence type="ECO:0000313" key="5">
    <source>
        <dbReference type="Proteomes" id="UP000244906"/>
    </source>
</evidence>
<dbReference type="PANTHER" id="PTHR42991:SF1">
    <property type="entry name" value="ALDEHYDE DEHYDROGENASE"/>
    <property type="match status" value="1"/>
</dbReference>
<dbReference type="AlphaFoldDB" id="A0A2V1GQD3"/>
<keyword evidence="2" id="KW-0560">Oxidoreductase</keyword>
<protein>
    <submittedName>
        <fullName evidence="4">Aldehyde dehydrogenase</fullName>
    </submittedName>
</protein>
<dbReference type="PANTHER" id="PTHR42991">
    <property type="entry name" value="ALDEHYDE DEHYDROGENASE"/>
    <property type="match status" value="1"/>
</dbReference>
<dbReference type="OrthoDB" id="9812625at2"/>
<name>A0A2V1GQD3_9GAMM</name>
<dbReference type="InterPro" id="IPR015590">
    <property type="entry name" value="Aldehyde_DH_dom"/>
</dbReference>
<comment type="caution">
    <text evidence="4">The sequence shown here is derived from an EMBL/GenBank/DDBJ whole genome shotgun (WGS) entry which is preliminary data.</text>
</comment>
<evidence type="ECO:0000256" key="2">
    <source>
        <dbReference type="ARBA" id="ARBA00023002"/>
    </source>
</evidence>
<dbReference type="Pfam" id="PF00171">
    <property type="entry name" value="Aldedh"/>
    <property type="match status" value="1"/>
</dbReference>
<gene>
    <name evidence="4" type="ORF">DC094_18170</name>
</gene>
<evidence type="ECO:0000256" key="1">
    <source>
        <dbReference type="ARBA" id="ARBA00009986"/>
    </source>
</evidence>
<keyword evidence="5" id="KW-1185">Reference proteome</keyword>
<sequence length="478" mass="51519">MEHFPLLVEQATAAAGQHTVLSPFDRQPIATVDTANSQHVEQALSNAYRLFRDRDSWLAIDQRIEILEKLAVLIDSHHEHLSLESAREGGKPLLDSRVEVSRGLDGVKLAIEALRKDGGSMPMVNGAAGSRHHLAFTTREPIGVVVAVSAFNHPFNLIIHQVIPAVASGCPVIVKPAGDTPLSCMRIIQMLHQAGLPPAWAQAMVTAETSHATQLVTDSRVGFFSFIGSSKVGWMLKSKLAAGTRCALEHGGVAPVIVHEDADIEQTIQSLAKGGYYHAGQVCVSVQRVYAHKSVFQQLAKGLANAANAMKVGDPTSPTTEVGPLIRPAELERIHSWVEEAVKGGAVLAAGGKAISETCYPPTLLLNPAEDAKVSTEEVFGPVVCLYEFDEMDQAINRANSLPVAFQAAVFGKDMEKILRCYKRLDASAVMVNQHTAFRVDGMPFAGLRQSGIGVGGIEHTIAEMQIEKMMVIRSEQL</sequence>
<dbReference type="Proteomes" id="UP000244906">
    <property type="component" value="Unassembled WGS sequence"/>
</dbReference>
<dbReference type="SUPFAM" id="SSF53720">
    <property type="entry name" value="ALDH-like"/>
    <property type="match status" value="1"/>
</dbReference>
<proteinExistence type="inferred from homology"/>
<dbReference type="InterPro" id="IPR016162">
    <property type="entry name" value="Ald_DH_N"/>
</dbReference>